<dbReference type="PANTHER" id="PTHR37984">
    <property type="entry name" value="PROTEIN CBG26694"/>
    <property type="match status" value="1"/>
</dbReference>
<name>A0A8K0CBU8_IGNLU</name>
<keyword evidence="5" id="KW-0378">Hydrolase</keyword>
<keyword evidence="7" id="KW-0812">Transmembrane</keyword>
<evidence type="ECO:0000256" key="2">
    <source>
        <dbReference type="ARBA" id="ARBA00022695"/>
    </source>
</evidence>
<dbReference type="PANTHER" id="PTHR37984:SF5">
    <property type="entry name" value="PROTEIN NYNRIN-LIKE"/>
    <property type="match status" value="1"/>
</dbReference>
<dbReference type="InterPro" id="IPR050951">
    <property type="entry name" value="Retrovirus_Pol_polyprotein"/>
</dbReference>
<keyword evidence="1" id="KW-0808">Transferase</keyword>
<dbReference type="AlphaFoldDB" id="A0A8K0CBU8"/>
<dbReference type="SUPFAM" id="SSF56672">
    <property type="entry name" value="DNA/RNA polymerases"/>
    <property type="match status" value="1"/>
</dbReference>
<organism evidence="9 10">
    <name type="scientific">Ignelater luminosus</name>
    <name type="common">Cucubano</name>
    <name type="synonym">Pyrophorus luminosus</name>
    <dbReference type="NCBI Taxonomy" id="2038154"/>
    <lineage>
        <taxon>Eukaryota</taxon>
        <taxon>Metazoa</taxon>
        <taxon>Ecdysozoa</taxon>
        <taxon>Arthropoda</taxon>
        <taxon>Hexapoda</taxon>
        <taxon>Insecta</taxon>
        <taxon>Pterygota</taxon>
        <taxon>Neoptera</taxon>
        <taxon>Endopterygota</taxon>
        <taxon>Coleoptera</taxon>
        <taxon>Polyphaga</taxon>
        <taxon>Elateriformia</taxon>
        <taxon>Elateroidea</taxon>
        <taxon>Elateridae</taxon>
        <taxon>Agrypninae</taxon>
        <taxon>Pyrophorini</taxon>
        <taxon>Ignelater</taxon>
    </lineage>
</organism>
<dbReference type="GO" id="GO:0003964">
    <property type="term" value="F:RNA-directed DNA polymerase activity"/>
    <property type="evidence" value="ECO:0007669"/>
    <property type="project" value="UniProtKB-KW"/>
</dbReference>
<keyword evidence="2" id="KW-0548">Nucleotidyltransferase</keyword>
<gene>
    <name evidence="9" type="ORF">ILUMI_24486</name>
</gene>
<dbReference type="EMBL" id="VTPC01090709">
    <property type="protein sequence ID" value="KAF2881688.1"/>
    <property type="molecule type" value="Genomic_DNA"/>
</dbReference>
<proteinExistence type="predicted"/>
<dbReference type="InterPro" id="IPR041373">
    <property type="entry name" value="RT_RNaseH"/>
</dbReference>
<evidence type="ECO:0000256" key="4">
    <source>
        <dbReference type="ARBA" id="ARBA00022759"/>
    </source>
</evidence>
<keyword evidence="10" id="KW-1185">Reference proteome</keyword>
<evidence type="ECO:0000256" key="7">
    <source>
        <dbReference type="SAM" id="Phobius"/>
    </source>
</evidence>
<dbReference type="Pfam" id="PF17917">
    <property type="entry name" value="RT_RNaseH"/>
    <property type="match status" value="1"/>
</dbReference>
<sequence length="295" mass="34041">MFQPFTVEEIGNVIASTKANAPGPDKITIGSNYGEDKGQVLASFNPAKPIIVQCDESKGAIRYMLQNNKPFSLRSLNNAEIGHTQIEKELLAVQFSCQRLHTYVYSHESVMIFIDHMPLKSIINKPLWKITNNRIRRLKLKLMLCRCVNEQQFYKEKLIEFQNVTANDPVLKQIIGCCKEEWPSSIKSDSKIIFYFKHTVEIEVNDGLIYYNNKLVVPSRLTQNMWSPQRTNLLTMYHLRVTNLNNLQKMGTLLLKLVVFIVYKAMILLRKAVSITKKMLQQEFKIACLPIQTDI</sequence>
<accession>A0A8K0CBU8</accession>
<evidence type="ECO:0000313" key="10">
    <source>
        <dbReference type="Proteomes" id="UP000801492"/>
    </source>
</evidence>
<reference evidence="9" key="1">
    <citation type="submission" date="2019-08" db="EMBL/GenBank/DDBJ databases">
        <title>The genome of the North American firefly Photinus pyralis.</title>
        <authorList>
            <consortium name="Photinus pyralis genome working group"/>
            <person name="Fallon T.R."/>
            <person name="Sander Lower S.E."/>
            <person name="Weng J.-K."/>
        </authorList>
    </citation>
    <scope>NUCLEOTIDE SEQUENCE</scope>
    <source>
        <strain evidence="9">TRF0915ILg1</strain>
        <tissue evidence="9">Whole body</tissue>
    </source>
</reference>
<keyword evidence="4" id="KW-0255">Endonuclease</keyword>
<keyword evidence="3" id="KW-0540">Nuclease</keyword>
<dbReference type="Proteomes" id="UP000801492">
    <property type="component" value="Unassembled WGS sequence"/>
</dbReference>
<evidence type="ECO:0000256" key="6">
    <source>
        <dbReference type="ARBA" id="ARBA00022918"/>
    </source>
</evidence>
<dbReference type="GO" id="GO:0004519">
    <property type="term" value="F:endonuclease activity"/>
    <property type="evidence" value="ECO:0007669"/>
    <property type="project" value="UniProtKB-KW"/>
</dbReference>
<keyword evidence="6" id="KW-0695">RNA-directed DNA polymerase</keyword>
<feature type="domain" description="Reverse transcriptase RNase H-like" evidence="8">
    <location>
        <begin position="45"/>
        <end position="142"/>
    </location>
</feature>
<keyword evidence="7" id="KW-1133">Transmembrane helix</keyword>
<feature type="transmembrane region" description="Helical" evidence="7">
    <location>
        <begin position="250"/>
        <end position="269"/>
    </location>
</feature>
<evidence type="ECO:0000256" key="5">
    <source>
        <dbReference type="ARBA" id="ARBA00022801"/>
    </source>
</evidence>
<keyword evidence="7" id="KW-0472">Membrane</keyword>
<evidence type="ECO:0000256" key="1">
    <source>
        <dbReference type="ARBA" id="ARBA00022679"/>
    </source>
</evidence>
<dbReference type="OrthoDB" id="4369127at2759"/>
<comment type="caution">
    <text evidence="9">The sequence shown here is derived from an EMBL/GenBank/DDBJ whole genome shotgun (WGS) entry which is preliminary data.</text>
</comment>
<protein>
    <recommendedName>
        <fullName evidence="8">Reverse transcriptase RNase H-like domain-containing protein</fullName>
    </recommendedName>
</protein>
<dbReference type="GO" id="GO:0016787">
    <property type="term" value="F:hydrolase activity"/>
    <property type="evidence" value="ECO:0007669"/>
    <property type="project" value="UniProtKB-KW"/>
</dbReference>
<dbReference type="InterPro" id="IPR043502">
    <property type="entry name" value="DNA/RNA_pol_sf"/>
</dbReference>
<evidence type="ECO:0000313" key="9">
    <source>
        <dbReference type="EMBL" id="KAF2881688.1"/>
    </source>
</evidence>
<evidence type="ECO:0000259" key="8">
    <source>
        <dbReference type="Pfam" id="PF17917"/>
    </source>
</evidence>
<evidence type="ECO:0000256" key="3">
    <source>
        <dbReference type="ARBA" id="ARBA00022722"/>
    </source>
</evidence>